<evidence type="ECO:0000256" key="1">
    <source>
        <dbReference type="SAM" id="MobiDB-lite"/>
    </source>
</evidence>
<dbReference type="EMBL" id="CM014083">
    <property type="protein sequence ID" value="TKS72869.1"/>
    <property type="molecule type" value="Genomic_DNA"/>
</dbReference>
<sequence length="122" mass="13504">MRRCGYQRGDGNFAAICGHGSEIVKTVQEVAVGGWYLPHTVTCSQSEQGQEDFRRFAGRKNMWAQKETRFLHTETAAADEAAISGSLLAEKSRQLSSTLSDGRTNELSRRRRLRVDKSPGSG</sequence>
<keyword evidence="3" id="KW-1185">Reference proteome</keyword>
<feature type="region of interest" description="Disordered" evidence="1">
    <location>
        <begin position="94"/>
        <end position="122"/>
    </location>
</feature>
<reference evidence="2 3" key="1">
    <citation type="submission" date="2019-01" db="EMBL/GenBank/DDBJ databases">
        <title>Genome Assembly of Collichthys lucidus.</title>
        <authorList>
            <person name="Cai M."/>
            <person name="Xiao S."/>
        </authorList>
    </citation>
    <scope>NUCLEOTIDE SEQUENCE [LARGE SCALE GENOMIC DNA]</scope>
    <source>
        <strain evidence="2">JT15FE1705JMU</strain>
        <tissue evidence="2">Muscle</tissue>
    </source>
</reference>
<dbReference type="AlphaFoldDB" id="A0A4U5UEI0"/>
<name>A0A4U5UEI0_COLLU</name>
<evidence type="ECO:0000313" key="2">
    <source>
        <dbReference type="EMBL" id="TKS72869.1"/>
    </source>
</evidence>
<proteinExistence type="predicted"/>
<gene>
    <name evidence="2" type="ORF">D9C73_006946</name>
</gene>
<evidence type="ECO:0000313" key="3">
    <source>
        <dbReference type="Proteomes" id="UP000298787"/>
    </source>
</evidence>
<dbReference type="Proteomes" id="UP000298787">
    <property type="component" value="Chromosome 6"/>
</dbReference>
<protein>
    <submittedName>
        <fullName evidence="2">Uncharacterized protein</fullName>
    </submittedName>
</protein>
<organism evidence="2 3">
    <name type="scientific">Collichthys lucidus</name>
    <name type="common">Big head croaker</name>
    <name type="synonym">Sciaena lucida</name>
    <dbReference type="NCBI Taxonomy" id="240159"/>
    <lineage>
        <taxon>Eukaryota</taxon>
        <taxon>Metazoa</taxon>
        <taxon>Chordata</taxon>
        <taxon>Craniata</taxon>
        <taxon>Vertebrata</taxon>
        <taxon>Euteleostomi</taxon>
        <taxon>Actinopterygii</taxon>
        <taxon>Neopterygii</taxon>
        <taxon>Teleostei</taxon>
        <taxon>Neoteleostei</taxon>
        <taxon>Acanthomorphata</taxon>
        <taxon>Eupercaria</taxon>
        <taxon>Sciaenidae</taxon>
        <taxon>Collichthys</taxon>
    </lineage>
</organism>
<accession>A0A4U5UEI0</accession>